<evidence type="ECO:0000313" key="4">
    <source>
        <dbReference type="EMBL" id="SOY31205.1"/>
    </source>
</evidence>
<sequence>MDIMENMQMEVMNMDISERLQELRKKEGYSQEQVAEMLGLSRQAISKWESGQGKPEIDNIIKLTEIYHVSADYILLGTEKVSVPVPEKKELSQEYKKAIGIIAIIAATAIVTVLFITALGLLSRLGI</sequence>
<dbReference type="PROSITE" id="PS50943">
    <property type="entry name" value="HTH_CROC1"/>
    <property type="match status" value="1"/>
</dbReference>
<evidence type="ECO:0000256" key="1">
    <source>
        <dbReference type="ARBA" id="ARBA00023125"/>
    </source>
</evidence>
<dbReference type="PANTHER" id="PTHR46558:SF13">
    <property type="entry name" value="HTH-TYPE TRANSCRIPTIONAL REGULATOR IMMR"/>
    <property type="match status" value="1"/>
</dbReference>
<dbReference type="Proteomes" id="UP000236311">
    <property type="component" value="Unassembled WGS sequence"/>
</dbReference>
<dbReference type="SUPFAM" id="SSF47413">
    <property type="entry name" value="lambda repressor-like DNA-binding domains"/>
    <property type="match status" value="1"/>
</dbReference>
<keyword evidence="2" id="KW-0812">Transmembrane</keyword>
<gene>
    <name evidence="4" type="primary">immR_7</name>
    <name evidence="4" type="ORF">AMURIS_03941</name>
</gene>
<protein>
    <submittedName>
        <fullName evidence="4">HTH-type transcriptional regulator ImmR</fullName>
    </submittedName>
</protein>
<accession>A0A2K4ZL87</accession>
<dbReference type="RefSeq" id="WP_242982548.1">
    <property type="nucleotide sequence ID" value="NZ_JANJZD010000021.1"/>
</dbReference>
<proteinExistence type="predicted"/>
<dbReference type="Gene3D" id="1.10.260.40">
    <property type="entry name" value="lambda repressor-like DNA-binding domains"/>
    <property type="match status" value="1"/>
</dbReference>
<feature type="domain" description="HTH cro/C1-type" evidence="3">
    <location>
        <begin position="20"/>
        <end position="74"/>
    </location>
</feature>
<dbReference type="Pfam" id="PF01381">
    <property type="entry name" value="HTH_3"/>
    <property type="match status" value="1"/>
</dbReference>
<evidence type="ECO:0000256" key="2">
    <source>
        <dbReference type="SAM" id="Phobius"/>
    </source>
</evidence>
<keyword evidence="2" id="KW-0472">Membrane</keyword>
<dbReference type="EMBL" id="OFSM01000023">
    <property type="protein sequence ID" value="SOY31205.1"/>
    <property type="molecule type" value="Genomic_DNA"/>
</dbReference>
<dbReference type="SMART" id="SM00530">
    <property type="entry name" value="HTH_XRE"/>
    <property type="match status" value="1"/>
</dbReference>
<keyword evidence="1" id="KW-0238">DNA-binding</keyword>
<dbReference type="CDD" id="cd00093">
    <property type="entry name" value="HTH_XRE"/>
    <property type="match status" value="1"/>
</dbReference>
<dbReference type="InterPro" id="IPR010982">
    <property type="entry name" value="Lambda_DNA-bd_dom_sf"/>
</dbReference>
<dbReference type="AlphaFoldDB" id="A0A2K4ZL87"/>
<feature type="transmembrane region" description="Helical" evidence="2">
    <location>
        <begin position="98"/>
        <end position="122"/>
    </location>
</feature>
<organism evidence="4 5">
    <name type="scientific">Acetatifactor muris</name>
    <dbReference type="NCBI Taxonomy" id="879566"/>
    <lineage>
        <taxon>Bacteria</taxon>
        <taxon>Bacillati</taxon>
        <taxon>Bacillota</taxon>
        <taxon>Clostridia</taxon>
        <taxon>Lachnospirales</taxon>
        <taxon>Lachnospiraceae</taxon>
        <taxon>Acetatifactor</taxon>
    </lineage>
</organism>
<keyword evidence="5" id="KW-1185">Reference proteome</keyword>
<dbReference type="GO" id="GO:0003677">
    <property type="term" value="F:DNA binding"/>
    <property type="evidence" value="ECO:0007669"/>
    <property type="project" value="UniProtKB-KW"/>
</dbReference>
<name>A0A2K4ZL87_9FIRM</name>
<evidence type="ECO:0000313" key="5">
    <source>
        <dbReference type="Proteomes" id="UP000236311"/>
    </source>
</evidence>
<keyword evidence="2" id="KW-1133">Transmembrane helix</keyword>
<evidence type="ECO:0000259" key="3">
    <source>
        <dbReference type="PROSITE" id="PS50943"/>
    </source>
</evidence>
<dbReference type="InterPro" id="IPR001387">
    <property type="entry name" value="Cro/C1-type_HTH"/>
</dbReference>
<dbReference type="PANTHER" id="PTHR46558">
    <property type="entry name" value="TRACRIPTIONAL REGULATORY PROTEIN-RELATED-RELATED"/>
    <property type="match status" value="1"/>
</dbReference>
<reference evidence="4 5" key="1">
    <citation type="submission" date="2018-01" db="EMBL/GenBank/DDBJ databases">
        <authorList>
            <person name="Gaut B.S."/>
            <person name="Morton B.R."/>
            <person name="Clegg M.T."/>
            <person name="Duvall M.R."/>
        </authorList>
    </citation>
    <scope>NUCLEOTIDE SEQUENCE [LARGE SCALE GENOMIC DNA]</scope>
    <source>
        <strain evidence="4">GP69</strain>
    </source>
</reference>